<dbReference type="InterPro" id="IPR016181">
    <property type="entry name" value="Acyl_CoA_acyltransferase"/>
</dbReference>
<dbReference type="OrthoDB" id="5295305at2"/>
<protein>
    <submittedName>
        <fullName evidence="2">Acetyltransferase</fullName>
    </submittedName>
</protein>
<proteinExistence type="predicted"/>
<dbReference type="RefSeq" id="WP_045685120.1">
    <property type="nucleotide sequence ID" value="NZ_CP010803.1"/>
</dbReference>
<keyword evidence="2" id="KW-0808">Transferase</keyword>
<dbReference type="STRING" id="1486262.TM49_10740"/>
<evidence type="ECO:0000313" key="2">
    <source>
        <dbReference type="EMBL" id="AJY48121.1"/>
    </source>
</evidence>
<dbReference type="Pfam" id="PF13302">
    <property type="entry name" value="Acetyltransf_3"/>
    <property type="match status" value="1"/>
</dbReference>
<dbReference type="InterPro" id="IPR000182">
    <property type="entry name" value="GNAT_dom"/>
</dbReference>
<evidence type="ECO:0000313" key="3">
    <source>
        <dbReference type="Proteomes" id="UP000032611"/>
    </source>
</evidence>
<sequence>MEDLSRFTPRLRPQPVHQRGISVTVEPYDVHDHGAGLWQALGREPAAVNALLQYFPNQDFTGRRDFDAWLDEQNASGQYVTRVFRRAGGGEIVGMASYMRIDERNGVIEVGAVAHGPAMQRSVMATEVHYLMARHAFDDLHYRRYEWKCHNENAKSKASAARLGFTFEGVFRKHMVAKGRNRDTAWFSMIDEEWPVIRAAFEAWLSPENFDGEGRQRRELAEIRAELAQ</sequence>
<dbReference type="PATRIC" id="fig|1486262.3.peg.2226"/>
<dbReference type="HOGENOM" id="CLU_013985_1_2_5"/>
<dbReference type="Proteomes" id="UP000032611">
    <property type="component" value="Chromosome"/>
</dbReference>
<name>A0A0D5LVR8_MAREN</name>
<gene>
    <name evidence="2" type="ORF">TM49_10740</name>
</gene>
<dbReference type="FunFam" id="3.40.630.30:FF:000047">
    <property type="entry name" value="Acetyltransferase, GNAT family"/>
    <property type="match status" value="1"/>
</dbReference>
<dbReference type="GO" id="GO:1990189">
    <property type="term" value="F:protein N-terminal-serine acetyltransferase activity"/>
    <property type="evidence" value="ECO:0007669"/>
    <property type="project" value="TreeGrafter"/>
</dbReference>
<dbReference type="PANTHER" id="PTHR43441">
    <property type="entry name" value="RIBOSOMAL-PROTEIN-SERINE ACETYLTRANSFERASE"/>
    <property type="match status" value="1"/>
</dbReference>
<dbReference type="EMBL" id="CP010803">
    <property type="protein sequence ID" value="AJY48121.1"/>
    <property type="molecule type" value="Genomic_DNA"/>
</dbReference>
<accession>A0A0D5LVR8</accession>
<dbReference type="KEGG" id="mey:TM49_10740"/>
<dbReference type="InterPro" id="IPR051908">
    <property type="entry name" value="Ribosomal_N-acetyltransferase"/>
</dbReference>
<keyword evidence="3" id="KW-1185">Reference proteome</keyword>
<feature type="domain" description="N-acetyltransferase" evidence="1">
    <location>
        <begin position="40"/>
        <end position="183"/>
    </location>
</feature>
<dbReference type="GO" id="GO:0005737">
    <property type="term" value="C:cytoplasm"/>
    <property type="evidence" value="ECO:0007669"/>
    <property type="project" value="TreeGrafter"/>
</dbReference>
<dbReference type="Gene3D" id="3.40.630.30">
    <property type="match status" value="1"/>
</dbReference>
<reference evidence="2 3" key="1">
    <citation type="journal article" date="2015" name="Genome Announc.">
        <title>Complete genome sequence of Martelella endophytica YC6887, which has antifungal activity associated with a halophyte.</title>
        <authorList>
            <person name="Khan A."/>
            <person name="Khan H."/>
            <person name="Chung E.J."/>
            <person name="Hossain M.T."/>
            <person name="Chung Y.R."/>
        </authorList>
    </citation>
    <scope>NUCLEOTIDE SEQUENCE [LARGE SCALE GENOMIC DNA]</scope>
    <source>
        <strain evidence="2">YC6887</strain>
    </source>
</reference>
<organism evidence="2 3">
    <name type="scientific">Martelella endophytica</name>
    <dbReference type="NCBI Taxonomy" id="1486262"/>
    <lineage>
        <taxon>Bacteria</taxon>
        <taxon>Pseudomonadati</taxon>
        <taxon>Pseudomonadota</taxon>
        <taxon>Alphaproteobacteria</taxon>
        <taxon>Hyphomicrobiales</taxon>
        <taxon>Aurantimonadaceae</taxon>
        <taxon>Martelella</taxon>
    </lineage>
</organism>
<dbReference type="PANTHER" id="PTHR43441:SF2">
    <property type="entry name" value="FAMILY ACETYLTRANSFERASE, PUTATIVE (AFU_ORTHOLOGUE AFUA_7G00850)-RELATED"/>
    <property type="match status" value="1"/>
</dbReference>
<dbReference type="GO" id="GO:0008999">
    <property type="term" value="F:protein-N-terminal-alanine acetyltransferase activity"/>
    <property type="evidence" value="ECO:0007669"/>
    <property type="project" value="TreeGrafter"/>
</dbReference>
<evidence type="ECO:0000259" key="1">
    <source>
        <dbReference type="PROSITE" id="PS51186"/>
    </source>
</evidence>
<dbReference type="AlphaFoldDB" id="A0A0D5LVR8"/>
<dbReference type="SUPFAM" id="SSF55729">
    <property type="entry name" value="Acyl-CoA N-acyltransferases (Nat)"/>
    <property type="match status" value="1"/>
</dbReference>
<dbReference type="PROSITE" id="PS51186">
    <property type="entry name" value="GNAT"/>
    <property type="match status" value="1"/>
</dbReference>